<gene>
    <name evidence="3" type="ORF">M440DRAFT_132303</name>
</gene>
<organism evidence="3 4">
    <name type="scientific">Trichoderma longibrachiatum ATCC 18648</name>
    <dbReference type="NCBI Taxonomy" id="983965"/>
    <lineage>
        <taxon>Eukaryota</taxon>
        <taxon>Fungi</taxon>
        <taxon>Dikarya</taxon>
        <taxon>Ascomycota</taxon>
        <taxon>Pezizomycotina</taxon>
        <taxon>Sordariomycetes</taxon>
        <taxon>Hypocreomycetidae</taxon>
        <taxon>Hypocreales</taxon>
        <taxon>Hypocreaceae</taxon>
        <taxon>Trichoderma</taxon>
    </lineage>
</organism>
<reference evidence="3 4" key="1">
    <citation type="submission" date="2016-07" db="EMBL/GenBank/DDBJ databases">
        <title>Multiple horizontal gene transfer events from other fungi enriched the ability of initially mycotrophic Trichoderma (Ascomycota) to feed on dead plant biomass.</title>
        <authorList>
            <consortium name="DOE Joint Genome Institute"/>
            <person name="Aerts A."/>
            <person name="Atanasova L."/>
            <person name="Chenthamara K."/>
            <person name="Zhang J."/>
            <person name="Grujic M."/>
            <person name="Henrissat B."/>
            <person name="Kuo A."/>
            <person name="Salamov A."/>
            <person name="Lipzen A."/>
            <person name="Labutti K."/>
            <person name="Barry K."/>
            <person name="Miao Y."/>
            <person name="Rahimi M.J."/>
            <person name="Shen Q."/>
            <person name="Grigoriev I.V."/>
            <person name="Kubicek C.P."/>
            <person name="Druzhinina I.S."/>
        </authorList>
    </citation>
    <scope>NUCLEOTIDE SEQUENCE [LARGE SCALE GENOMIC DNA]</scope>
    <source>
        <strain evidence="3 4">ATCC 18648</strain>
    </source>
</reference>
<accession>A0A2T4BVZ6</accession>
<evidence type="ECO:0000256" key="1">
    <source>
        <dbReference type="SAM" id="MobiDB-lite"/>
    </source>
</evidence>
<feature type="signal peptide" evidence="2">
    <location>
        <begin position="1"/>
        <end position="21"/>
    </location>
</feature>
<feature type="region of interest" description="Disordered" evidence="1">
    <location>
        <begin position="47"/>
        <end position="71"/>
    </location>
</feature>
<dbReference type="EMBL" id="KZ679138">
    <property type="protein sequence ID" value="PTB73471.1"/>
    <property type="molecule type" value="Genomic_DNA"/>
</dbReference>
<evidence type="ECO:0000313" key="4">
    <source>
        <dbReference type="Proteomes" id="UP000240760"/>
    </source>
</evidence>
<sequence>MILVHWLGLFPLGTFFSLSTALRGQVIHSFHFGRPPPLENHVVPRTPTTQTHADKDMGDGVAPPHPRPPPSVGGHLSDCVMALHNLVMCRYLESHLESHSSASRIEIFPVLARSRRQCYGSYVCCR</sequence>
<evidence type="ECO:0000313" key="3">
    <source>
        <dbReference type="EMBL" id="PTB73471.1"/>
    </source>
</evidence>
<proteinExistence type="predicted"/>
<name>A0A2T4BVZ6_TRILO</name>
<keyword evidence="2" id="KW-0732">Signal</keyword>
<evidence type="ECO:0000256" key="2">
    <source>
        <dbReference type="SAM" id="SignalP"/>
    </source>
</evidence>
<evidence type="ECO:0008006" key="5">
    <source>
        <dbReference type="Google" id="ProtNLM"/>
    </source>
</evidence>
<protein>
    <recommendedName>
        <fullName evidence="5">Secreted protein</fullName>
    </recommendedName>
</protein>
<feature type="chain" id="PRO_5015604479" description="Secreted protein" evidence="2">
    <location>
        <begin position="22"/>
        <end position="126"/>
    </location>
</feature>
<dbReference type="AlphaFoldDB" id="A0A2T4BVZ6"/>
<keyword evidence="4" id="KW-1185">Reference proteome</keyword>
<dbReference type="Proteomes" id="UP000240760">
    <property type="component" value="Unassembled WGS sequence"/>
</dbReference>